<dbReference type="OrthoDB" id="9805475at2"/>
<dbReference type="GO" id="GO:0009103">
    <property type="term" value="P:lipopolysaccharide biosynthetic process"/>
    <property type="evidence" value="ECO:0007669"/>
    <property type="project" value="TreeGrafter"/>
</dbReference>
<feature type="transmembrane region" description="Helical" evidence="8">
    <location>
        <begin position="46"/>
        <end position="65"/>
    </location>
</feature>
<keyword evidence="5 8" id="KW-1133">Transmembrane helix</keyword>
<dbReference type="GO" id="GO:0016780">
    <property type="term" value="F:phosphotransferase activity, for other substituted phosphate groups"/>
    <property type="evidence" value="ECO:0007669"/>
    <property type="project" value="InterPro"/>
</dbReference>
<feature type="transmembrane region" description="Helical" evidence="8">
    <location>
        <begin position="292"/>
        <end position="310"/>
    </location>
</feature>
<feature type="binding site" evidence="7">
    <location>
        <position position="216"/>
    </location>
    <ligand>
        <name>Mg(2+)</name>
        <dbReference type="ChEBI" id="CHEBI:18420"/>
    </ligand>
</feature>
<dbReference type="EMBL" id="CP003629">
    <property type="protein sequence ID" value="AFQ44771.1"/>
    <property type="molecule type" value="Genomic_DNA"/>
</dbReference>
<reference evidence="10" key="2">
    <citation type="submission" date="2012-08" db="EMBL/GenBank/DDBJ databases">
        <title>Finished genome of Desulfosporosinus meridiei DSM 13257.</title>
        <authorList>
            <person name="Huntemann M."/>
            <person name="Wei C.-L."/>
            <person name="Han J."/>
            <person name="Detter J.C."/>
            <person name="Han C."/>
            <person name="Davenport K."/>
            <person name="Daligault H."/>
            <person name="Erkkila T."/>
            <person name="Gu W."/>
            <person name="Munk A.C.C."/>
            <person name="Teshima H."/>
            <person name="Xu Y."/>
            <person name="Chain P."/>
            <person name="Tapia R."/>
            <person name="Chen A."/>
            <person name="Krypides N."/>
            <person name="Mavromatis K."/>
            <person name="Markowitz V."/>
            <person name="Szeto E."/>
            <person name="Ivanova N."/>
            <person name="Mikhailova N."/>
            <person name="Ovchinnikova G."/>
            <person name="Pagani I."/>
            <person name="Pati A."/>
            <person name="Goodwin L."/>
            <person name="Peters L."/>
            <person name="Pitluck S."/>
            <person name="Woyke T."/>
            <person name="Pester M."/>
            <person name="Spring S."/>
            <person name="Ollivier B."/>
            <person name="Rattei T."/>
            <person name="Klenk H.-P."/>
            <person name="Wagner M."/>
            <person name="Loy A."/>
        </authorList>
    </citation>
    <scope>NUCLEOTIDE SEQUENCE [LARGE SCALE GENOMIC DNA]</scope>
    <source>
        <strain evidence="10">ATCC BAA-275 / DSM 13257 / NCIMB 13706 / S10</strain>
    </source>
</reference>
<proteinExistence type="predicted"/>
<keyword evidence="4 8" id="KW-0812">Transmembrane</keyword>
<dbReference type="eggNOG" id="COG0472">
    <property type="taxonomic scope" value="Bacteria"/>
</dbReference>
<feature type="transmembrane region" description="Helical" evidence="8">
    <location>
        <begin position="100"/>
        <end position="122"/>
    </location>
</feature>
<feature type="transmembrane region" description="Helical" evidence="8">
    <location>
        <begin position="134"/>
        <end position="152"/>
    </location>
</feature>
<feature type="binding site" evidence="7">
    <location>
        <position position="156"/>
    </location>
    <ligand>
        <name>Mg(2+)</name>
        <dbReference type="ChEBI" id="CHEBI:18420"/>
    </ligand>
</feature>
<protein>
    <submittedName>
        <fullName evidence="9">UDP-N-acetylmuramyl pentapeptide phosphotransferase/UDP-N-acetylglucosamine-1-phosphate transferase</fullName>
    </submittedName>
</protein>
<dbReference type="Proteomes" id="UP000005262">
    <property type="component" value="Chromosome"/>
</dbReference>
<keyword evidence="10" id="KW-1185">Reference proteome</keyword>
<feature type="transmembrane region" description="Helical" evidence="8">
    <location>
        <begin position="6"/>
        <end position="26"/>
    </location>
</feature>
<accession>J7J1D4</accession>
<comment type="cofactor">
    <cofactor evidence="7">
        <name>Mg(2+)</name>
        <dbReference type="ChEBI" id="CHEBI:18420"/>
    </cofactor>
</comment>
<evidence type="ECO:0000256" key="7">
    <source>
        <dbReference type="PIRSR" id="PIRSR600715-1"/>
    </source>
</evidence>
<dbReference type="GO" id="GO:0046872">
    <property type="term" value="F:metal ion binding"/>
    <property type="evidence" value="ECO:0007669"/>
    <property type="project" value="UniProtKB-KW"/>
</dbReference>
<feature type="transmembrane region" description="Helical" evidence="8">
    <location>
        <begin position="164"/>
        <end position="180"/>
    </location>
</feature>
<keyword evidence="3 9" id="KW-0808">Transferase</keyword>
<dbReference type="PANTHER" id="PTHR22926">
    <property type="entry name" value="PHOSPHO-N-ACETYLMURAMOYL-PENTAPEPTIDE-TRANSFERASE"/>
    <property type="match status" value="1"/>
</dbReference>
<keyword evidence="6 8" id="KW-0472">Membrane</keyword>
<dbReference type="GO" id="GO:0044038">
    <property type="term" value="P:cell wall macromolecule biosynthetic process"/>
    <property type="evidence" value="ECO:0007669"/>
    <property type="project" value="TreeGrafter"/>
</dbReference>
<dbReference type="CDD" id="cd06853">
    <property type="entry name" value="GT_WecA_like"/>
    <property type="match status" value="1"/>
</dbReference>
<evidence type="ECO:0000256" key="4">
    <source>
        <dbReference type="ARBA" id="ARBA00022692"/>
    </source>
</evidence>
<sequence length="350" mass="38413">MMNGYGLTFLMALVIAVFATPVSMRLAKYWGAIAYPGGRHIHRRPIPRLGGLAIYAAFWIAAYYTQVWDKNIWGLFIGSSIIMAVGIWDDIREIRPLYKLYWQIAAAAVLIFFDFSMNSISLPFLQEPLNFDKLHLGIVGLALMLFWVVGLVNTVNVSDGMDGLAGGICFIVAILLFWSANGIQSFSAANLTLALAGALLGFLFFNFPPARVFMGDSGSMFLGYIIGGISIMGLLKTATILGLVFPLLILGMPVTDLTFAIIRRKLRGQSIAMADRGHLHHRLLDAGFTQRHAVFLMYGISACFGMAAVLGAKGQWIGAIIVLLVVFALLVTILMRRTDKLIGLSRRQSK</sequence>
<feature type="transmembrane region" description="Helical" evidence="8">
    <location>
        <begin position="316"/>
        <end position="335"/>
    </location>
</feature>
<dbReference type="Pfam" id="PF00953">
    <property type="entry name" value="Glycos_transf_4"/>
    <property type="match status" value="1"/>
</dbReference>
<dbReference type="PANTHER" id="PTHR22926:SF3">
    <property type="entry name" value="UNDECAPRENYL-PHOSPHATE ALPHA-N-ACETYLGLUCOSAMINYL 1-PHOSPHATE TRANSFERASE"/>
    <property type="match status" value="1"/>
</dbReference>
<keyword evidence="7" id="KW-0460">Magnesium</keyword>
<evidence type="ECO:0000256" key="2">
    <source>
        <dbReference type="ARBA" id="ARBA00022475"/>
    </source>
</evidence>
<dbReference type="PROSITE" id="PS01348">
    <property type="entry name" value="MRAY_2"/>
    <property type="match status" value="1"/>
</dbReference>
<keyword evidence="2" id="KW-1003">Cell membrane</keyword>
<keyword evidence="7" id="KW-0479">Metal-binding</keyword>
<evidence type="ECO:0000313" key="9">
    <source>
        <dbReference type="EMBL" id="AFQ44771.1"/>
    </source>
</evidence>
<dbReference type="RefSeq" id="WP_014903684.1">
    <property type="nucleotide sequence ID" value="NC_018515.1"/>
</dbReference>
<evidence type="ECO:0000256" key="3">
    <source>
        <dbReference type="ARBA" id="ARBA00022679"/>
    </source>
</evidence>
<dbReference type="InterPro" id="IPR018480">
    <property type="entry name" value="PNAcMuramoyl-5peptid_Trfase_CS"/>
</dbReference>
<evidence type="ECO:0000256" key="6">
    <source>
        <dbReference type="ARBA" id="ARBA00023136"/>
    </source>
</evidence>
<dbReference type="KEGG" id="dmi:Desmer_2866"/>
<reference evidence="9 10" key="1">
    <citation type="journal article" date="2012" name="J. Bacteriol.">
        <title>Complete genome sequences of Desulfosporosinus orientis DSM765T, Desulfosporosinus youngiae DSM17734T, Desulfosporosinus meridiei DSM13257T, and Desulfosporosinus acidiphilus DSM22704T.</title>
        <authorList>
            <person name="Pester M."/>
            <person name="Brambilla E."/>
            <person name="Alazard D."/>
            <person name="Rattei T."/>
            <person name="Weinmaier T."/>
            <person name="Han J."/>
            <person name="Lucas S."/>
            <person name="Lapidus A."/>
            <person name="Cheng J.F."/>
            <person name="Goodwin L."/>
            <person name="Pitluck S."/>
            <person name="Peters L."/>
            <person name="Ovchinnikova G."/>
            <person name="Teshima H."/>
            <person name="Detter J.C."/>
            <person name="Han C.S."/>
            <person name="Tapia R."/>
            <person name="Land M.L."/>
            <person name="Hauser L."/>
            <person name="Kyrpides N.C."/>
            <person name="Ivanova N.N."/>
            <person name="Pagani I."/>
            <person name="Huntmann M."/>
            <person name="Wei C.L."/>
            <person name="Davenport K.W."/>
            <person name="Daligault H."/>
            <person name="Chain P.S."/>
            <person name="Chen A."/>
            <person name="Mavromatis K."/>
            <person name="Markowitz V."/>
            <person name="Szeto E."/>
            <person name="Mikhailova N."/>
            <person name="Pati A."/>
            <person name="Wagner M."/>
            <person name="Woyke T."/>
            <person name="Ollivier B."/>
            <person name="Klenk H.P."/>
            <person name="Spring S."/>
            <person name="Loy A."/>
        </authorList>
    </citation>
    <scope>NUCLEOTIDE SEQUENCE [LARGE SCALE GENOMIC DNA]</scope>
    <source>
        <strain evidence="10">ATCC BAA-275 / DSM 13257 / NCIMB 13706 / S10</strain>
    </source>
</reference>
<dbReference type="InterPro" id="IPR000715">
    <property type="entry name" value="Glycosyl_transferase_4"/>
</dbReference>
<feature type="transmembrane region" description="Helical" evidence="8">
    <location>
        <begin position="241"/>
        <end position="262"/>
    </location>
</feature>
<feature type="transmembrane region" description="Helical" evidence="8">
    <location>
        <begin position="71"/>
        <end position="88"/>
    </location>
</feature>
<evidence type="ECO:0000256" key="8">
    <source>
        <dbReference type="SAM" id="Phobius"/>
    </source>
</evidence>
<organism evidence="9 10">
    <name type="scientific">Desulfosporosinus meridiei (strain ATCC BAA-275 / DSM 13257 / KCTC 12902 / NCIMB 13706 / S10)</name>
    <dbReference type="NCBI Taxonomy" id="768704"/>
    <lineage>
        <taxon>Bacteria</taxon>
        <taxon>Bacillati</taxon>
        <taxon>Bacillota</taxon>
        <taxon>Clostridia</taxon>
        <taxon>Eubacteriales</taxon>
        <taxon>Desulfitobacteriaceae</taxon>
        <taxon>Desulfosporosinus</taxon>
    </lineage>
</organism>
<dbReference type="HOGENOM" id="CLU_023982_2_3_9"/>
<gene>
    <name evidence="9" type="ordered locus">Desmer_2866</name>
</gene>
<dbReference type="GO" id="GO:0005886">
    <property type="term" value="C:plasma membrane"/>
    <property type="evidence" value="ECO:0007669"/>
    <property type="project" value="UniProtKB-SubCell"/>
</dbReference>
<feature type="transmembrane region" description="Helical" evidence="8">
    <location>
        <begin position="186"/>
        <end position="205"/>
    </location>
</feature>
<comment type="subcellular location">
    <subcellularLocation>
        <location evidence="1">Cell membrane</location>
        <topology evidence="1">Multi-pass membrane protein</topology>
    </subcellularLocation>
</comment>
<evidence type="ECO:0000256" key="1">
    <source>
        <dbReference type="ARBA" id="ARBA00004651"/>
    </source>
</evidence>
<name>J7J1D4_DESMD</name>
<feature type="transmembrane region" description="Helical" evidence="8">
    <location>
        <begin position="217"/>
        <end position="235"/>
    </location>
</feature>
<dbReference type="AlphaFoldDB" id="J7J1D4"/>
<evidence type="ECO:0000313" key="10">
    <source>
        <dbReference type="Proteomes" id="UP000005262"/>
    </source>
</evidence>
<dbReference type="STRING" id="768704.Desmer_2866"/>
<dbReference type="GO" id="GO:0071555">
    <property type="term" value="P:cell wall organization"/>
    <property type="evidence" value="ECO:0007669"/>
    <property type="project" value="TreeGrafter"/>
</dbReference>
<evidence type="ECO:0000256" key="5">
    <source>
        <dbReference type="ARBA" id="ARBA00022989"/>
    </source>
</evidence>